<protein>
    <recommendedName>
        <fullName evidence="2">leucine--tRNA ligase</fullName>
        <ecNumber evidence="2">6.1.1.4</ecNumber>
    </recommendedName>
</protein>
<name>A0A1G2KWP5_9BACT</name>
<sequence length="865" mass="98717">MFKQGLAYRKKQAVNWCPSCKTVLADEQVIAGKCERCGSMVIKKELEQWFFRITKYAPQLLKNLETLDWSERVKIAQREWIGESEGAEIEFRIKNSESRIKVFTTRPDTLFGATYLVVAPEHALLRNKELGIKNQGDVDEYIKEASARAEADRIAEGREKTGIELKGIKAINPANDEEIPIFVADYVLAGYGTGAIMAVPAHDTRDLEFAKKYGIPERTVIVPKNMKCVLVHGCPSKPEERVDVTKASDKHWIPWMREQMQKNKIQVFTPLMPEPWKPDYAVWKKEFEKIPVDEHTVVVGHSCGGAFLVRWLGETQRKVKKLILLAGAKIPADDANEVIRNLYDFDIDPRIRDNVGEIAILISDDDEDRHRKSATMYVEALHGKIMKFKGKGHFLFKQMGTNAFPELFDEILKTTDAYTEGGTAVNSGKFSGMDWRAAKGEITKSVHGKLVTTYHLRDWLISRQRYWAPPIPMIFCDACAAAQRGERPEMHGWYTAPVKTLPVKLPFIKNFRPTGSDQSPLAGVVKFYRVRCPGCRAWARRETDVSDTFLDSAWYYLRYPSVGDKKSAWNPTITKKWLPVTRYMGGAEHSVLHLLYVRFLAMALHDAGLVHFDEPMPTFRAHGLIIKDGAKMSKSKGNIINPDEYIRAYGADALRMYLMFLAPWEQGGDFRDAGIKGITRFLERAWKFADAKLQSPNTSQVLNPDVQMLVHKTMKKVGEDIENLQYNTAISSLMILLNAFEKSSNAVSMEDIKVFLKLLAPFAPHMTEDLWQRHRPTTYNLQPTTFRSIHREPWPEYDPRLIHEAIFDLIIQVDGKTRFVLEVKKGISQDEAIQIAQKTEIVSRHLSVGHKKVIFVPDRLINFVT</sequence>
<dbReference type="GO" id="GO:0002161">
    <property type="term" value="F:aminoacyl-tRNA deacylase activity"/>
    <property type="evidence" value="ECO:0007669"/>
    <property type="project" value="InterPro"/>
</dbReference>
<feature type="domain" description="Aminoacyl-tRNA synthetase class Ia" evidence="9">
    <location>
        <begin position="1"/>
        <end position="73"/>
    </location>
</feature>
<proteinExistence type="inferred from homology"/>
<dbReference type="Pfam" id="PF00133">
    <property type="entry name" value="tRNA-synt_1"/>
    <property type="match status" value="2"/>
</dbReference>
<dbReference type="GO" id="GO:0005524">
    <property type="term" value="F:ATP binding"/>
    <property type="evidence" value="ECO:0007669"/>
    <property type="project" value="UniProtKB-KW"/>
</dbReference>
<evidence type="ECO:0000259" key="9">
    <source>
        <dbReference type="Pfam" id="PF00133"/>
    </source>
</evidence>
<dbReference type="InterPro" id="IPR013155">
    <property type="entry name" value="M/V/L/I-tRNA-synth_anticd-bd"/>
</dbReference>
<dbReference type="AlphaFoldDB" id="A0A1G2KWP5"/>
<evidence type="ECO:0000256" key="8">
    <source>
        <dbReference type="ARBA" id="ARBA00047469"/>
    </source>
</evidence>
<dbReference type="STRING" id="1802274.A3J58_02410"/>
<dbReference type="InterPro" id="IPR009080">
    <property type="entry name" value="tRNAsynth_Ia_anticodon-bd"/>
</dbReference>
<dbReference type="Pfam" id="PF06821">
    <property type="entry name" value="Ser_hydrolase"/>
    <property type="match status" value="1"/>
</dbReference>
<dbReference type="GO" id="GO:0006429">
    <property type="term" value="P:leucyl-tRNA aminoacylation"/>
    <property type="evidence" value="ECO:0007669"/>
    <property type="project" value="InterPro"/>
</dbReference>
<dbReference type="GO" id="GO:0004823">
    <property type="term" value="F:leucine-tRNA ligase activity"/>
    <property type="evidence" value="ECO:0007669"/>
    <property type="project" value="UniProtKB-EC"/>
</dbReference>
<dbReference type="EC" id="6.1.1.4" evidence="2"/>
<dbReference type="Proteomes" id="UP000178510">
    <property type="component" value="Unassembled WGS sequence"/>
</dbReference>
<keyword evidence="3" id="KW-0436">Ligase</keyword>
<evidence type="ECO:0000256" key="6">
    <source>
        <dbReference type="ARBA" id="ARBA00022917"/>
    </source>
</evidence>
<dbReference type="SUPFAM" id="SSF52374">
    <property type="entry name" value="Nucleotidylyl transferase"/>
    <property type="match status" value="1"/>
</dbReference>
<dbReference type="PRINTS" id="PR00985">
    <property type="entry name" value="TRNASYNTHLEU"/>
</dbReference>
<dbReference type="InterPro" id="IPR010662">
    <property type="entry name" value="RBBP9/YdeN"/>
</dbReference>
<evidence type="ECO:0000256" key="7">
    <source>
        <dbReference type="ARBA" id="ARBA00023146"/>
    </source>
</evidence>
<keyword evidence="5" id="KW-0067">ATP-binding</keyword>
<keyword evidence="7" id="KW-0030">Aminoacyl-tRNA synthetase</keyword>
<organism evidence="12 13">
    <name type="scientific">Candidatus Sungbacteria bacterium RIFCSPHIGHO2_02_FULL_52_23</name>
    <dbReference type="NCBI Taxonomy" id="1802274"/>
    <lineage>
        <taxon>Bacteria</taxon>
        <taxon>Candidatus Sungiibacteriota</taxon>
    </lineage>
</organism>
<feature type="domain" description="Methionyl/Valyl/Leucyl/Isoleucyl-tRNA synthetase anticodon-binding" evidence="10">
    <location>
        <begin position="710"/>
        <end position="828"/>
    </location>
</feature>
<dbReference type="EMBL" id="MHQM01000018">
    <property type="protein sequence ID" value="OHA03865.1"/>
    <property type="molecule type" value="Genomic_DNA"/>
</dbReference>
<comment type="similarity">
    <text evidence="1">Belongs to the class-I aminoacyl-tRNA synthetase family.</text>
</comment>
<dbReference type="Pfam" id="PF13603">
    <property type="entry name" value="tRNA-synt_1_2"/>
    <property type="match status" value="1"/>
</dbReference>
<dbReference type="InterPro" id="IPR029058">
    <property type="entry name" value="AB_hydrolase_fold"/>
</dbReference>
<feature type="domain" description="Leucyl-tRNA synthetase editing" evidence="11">
    <location>
        <begin position="78"/>
        <end position="227"/>
    </location>
</feature>
<evidence type="ECO:0000256" key="5">
    <source>
        <dbReference type="ARBA" id="ARBA00022840"/>
    </source>
</evidence>
<dbReference type="InterPro" id="IPR025709">
    <property type="entry name" value="Leu_tRNA-synth_edit"/>
</dbReference>
<keyword evidence="6" id="KW-0648">Protein biosynthesis</keyword>
<dbReference type="SUPFAM" id="SSF50677">
    <property type="entry name" value="ValRS/IleRS/LeuRS editing domain"/>
    <property type="match status" value="1"/>
</dbReference>
<keyword evidence="4" id="KW-0547">Nucleotide-binding</keyword>
<evidence type="ECO:0000313" key="13">
    <source>
        <dbReference type="Proteomes" id="UP000178510"/>
    </source>
</evidence>
<dbReference type="InterPro" id="IPR002300">
    <property type="entry name" value="aa-tRNA-synth_Ia"/>
</dbReference>
<feature type="domain" description="Aminoacyl-tRNA synthetase class Ia" evidence="9">
    <location>
        <begin position="540"/>
        <end position="662"/>
    </location>
</feature>
<evidence type="ECO:0000313" key="12">
    <source>
        <dbReference type="EMBL" id="OHA03865.1"/>
    </source>
</evidence>
<reference evidence="12 13" key="1">
    <citation type="journal article" date="2016" name="Nat. Commun.">
        <title>Thousands of microbial genomes shed light on interconnected biogeochemical processes in an aquifer system.</title>
        <authorList>
            <person name="Anantharaman K."/>
            <person name="Brown C.T."/>
            <person name="Hug L.A."/>
            <person name="Sharon I."/>
            <person name="Castelle C.J."/>
            <person name="Probst A.J."/>
            <person name="Thomas B.C."/>
            <person name="Singh A."/>
            <person name="Wilkins M.J."/>
            <person name="Karaoz U."/>
            <person name="Brodie E.L."/>
            <person name="Williams K.H."/>
            <person name="Hubbard S.S."/>
            <person name="Banfield J.F."/>
        </authorList>
    </citation>
    <scope>NUCLEOTIDE SEQUENCE [LARGE SCALE GENOMIC DNA]</scope>
</reference>
<dbReference type="Pfam" id="PF08264">
    <property type="entry name" value="Anticodon_1"/>
    <property type="match status" value="1"/>
</dbReference>
<gene>
    <name evidence="12" type="ORF">A3J58_02410</name>
</gene>
<evidence type="ECO:0000256" key="4">
    <source>
        <dbReference type="ARBA" id="ARBA00022741"/>
    </source>
</evidence>
<accession>A0A1G2KWP5</accession>
<evidence type="ECO:0000259" key="10">
    <source>
        <dbReference type="Pfam" id="PF08264"/>
    </source>
</evidence>
<dbReference type="FunFam" id="1.10.730.10:FF:000002">
    <property type="entry name" value="Leucine--tRNA ligase"/>
    <property type="match status" value="1"/>
</dbReference>
<evidence type="ECO:0000256" key="1">
    <source>
        <dbReference type="ARBA" id="ARBA00005594"/>
    </source>
</evidence>
<dbReference type="InterPro" id="IPR002302">
    <property type="entry name" value="Leu-tRNA-ligase"/>
</dbReference>
<dbReference type="Gene3D" id="1.10.730.10">
    <property type="entry name" value="Isoleucyl-tRNA Synthetase, Domain 1"/>
    <property type="match status" value="1"/>
</dbReference>
<dbReference type="PANTHER" id="PTHR43740:SF2">
    <property type="entry name" value="LEUCINE--TRNA LIGASE, MITOCHONDRIAL"/>
    <property type="match status" value="1"/>
</dbReference>
<comment type="caution">
    <text evidence="12">The sequence shown here is derived from an EMBL/GenBank/DDBJ whole genome shotgun (WGS) entry which is preliminary data.</text>
</comment>
<evidence type="ECO:0000259" key="11">
    <source>
        <dbReference type="Pfam" id="PF13603"/>
    </source>
</evidence>
<dbReference type="PANTHER" id="PTHR43740">
    <property type="entry name" value="LEUCYL-TRNA SYNTHETASE"/>
    <property type="match status" value="1"/>
</dbReference>
<dbReference type="GO" id="GO:0005829">
    <property type="term" value="C:cytosol"/>
    <property type="evidence" value="ECO:0007669"/>
    <property type="project" value="TreeGrafter"/>
</dbReference>
<comment type="catalytic activity">
    <reaction evidence="8">
        <text>tRNA(Leu) + L-leucine + ATP = L-leucyl-tRNA(Leu) + AMP + diphosphate</text>
        <dbReference type="Rhea" id="RHEA:11688"/>
        <dbReference type="Rhea" id="RHEA-COMP:9613"/>
        <dbReference type="Rhea" id="RHEA-COMP:9622"/>
        <dbReference type="ChEBI" id="CHEBI:30616"/>
        <dbReference type="ChEBI" id="CHEBI:33019"/>
        <dbReference type="ChEBI" id="CHEBI:57427"/>
        <dbReference type="ChEBI" id="CHEBI:78442"/>
        <dbReference type="ChEBI" id="CHEBI:78494"/>
        <dbReference type="ChEBI" id="CHEBI:456215"/>
        <dbReference type="EC" id="6.1.1.4"/>
    </reaction>
</comment>
<dbReference type="CDD" id="cd07958">
    <property type="entry name" value="Anticodon_Ia_Leu_BEm"/>
    <property type="match status" value="1"/>
</dbReference>
<dbReference type="Gene3D" id="3.90.740.10">
    <property type="entry name" value="Valyl/Leucyl/Isoleucyl-tRNA synthetase, editing domain"/>
    <property type="match status" value="1"/>
</dbReference>
<dbReference type="InterPro" id="IPR009008">
    <property type="entry name" value="Val/Leu/Ile-tRNA-synth_edit"/>
</dbReference>
<dbReference type="SUPFAM" id="SSF47323">
    <property type="entry name" value="Anticodon-binding domain of a subclass of class I aminoacyl-tRNA synthetases"/>
    <property type="match status" value="1"/>
</dbReference>
<dbReference type="SUPFAM" id="SSF53474">
    <property type="entry name" value="alpha/beta-Hydrolases"/>
    <property type="match status" value="1"/>
</dbReference>
<dbReference type="InterPro" id="IPR014729">
    <property type="entry name" value="Rossmann-like_a/b/a_fold"/>
</dbReference>
<dbReference type="Gene3D" id="3.40.50.620">
    <property type="entry name" value="HUPs"/>
    <property type="match status" value="2"/>
</dbReference>
<evidence type="ECO:0000256" key="3">
    <source>
        <dbReference type="ARBA" id="ARBA00022598"/>
    </source>
</evidence>
<evidence type="ECO:0000256" key="2">
    <source>
        <dbReference type="ARBA" id="ARBA00013164"/>
    </source>
</evidence>